<organism evidence="4 5">
    <name type="scientific">Olea europaea subsp. europaea</name>
    <dbReference type="NCBI Taxonomy" id="158383"/>
    <lineage>
        <taxon>Eukaryota</taxon>
        <taxon>Viridiplantae</taxon>
        <taxon>Streptophyta</taxon>
        <taxon>Embryophyta</taxon>
        <taxon>Tracheophyta</taxon>
        <taxon>Spermatophyta</taxon>
        <taxon>Magnoliopsida</taxon>
        <taxon>eudicotyledons</taxon>
        <taxon>Gunneridae</taxon>
        <taxon>Pentapetalae</taxon>
        <taxon>asterids</taxon>
        <taxon>lamiids</taxon>
        <taxon>Lamiales</taxon>
        <taxon>Oleaceae</taxon>
        <taxon>Oleeae</taxon>
        <taxon>Olea</taxon>
    </lineage>
</organism>
<dbReference type="Proteomes" id="UP000594638">
    <property type="component" value="Unassembled WGS sequence"/>
</dbReference>
<sequence>MGSSFNTQILSDKLMKLNSSQQSIETLSHWSIFHMNNAKQVVEKWDMQFHCSPPEQRLAFLYLANNIIQNSGRKGVEFVTEFWKVLPDALREVIKHGDEFGKNAALRLIGIWEERKVFGSRGQILKEEFVKNQPNNDNKNGKHVGYQVVYSGQLDEDTVLNHCSNVISSIEKIKKDIGNDYRTGHLNQSGIMDELKGKHTILRDCIEQLRILESSRTKLVSLLREALQEQEYNLDQVCNKLQAAQAHTEKAESIYQQAVDGKGDAPSLAGRSRQETQTSQTYHDFMSGSREKSAPIMYTWQEPFTKKSCQIEEHPKPAAAAVAAKLTASTSSAEMMSYVPSSLASEGLISNQIKESSDDYSSEKRAKTENDHASYVPQNIQAPVPHLYHASIQHDLPVPSQESNPDNSPPPPPSSPPPLPPLPPMQPYPIPQYMPTAGPVPNVPYGYDTSQHPAPLPGYPPFWPPINGVSTLGVHPPNAYQMYPTEGGLYGPTPDTGQ</sequence>
<proteinExistence type="predicted"/>
<dbReference type="AlphaFoldDB" id="A0A8S0TRN4"/>
<accession>A0A8S0TRN4</accession>
<feature type="compositionally biased region" description="Pro residues" evidence="2">
    <location>
        <begin position="407"/>
        <end position="432"/>
    </location>
</feature>
<keyword evidence="1" id="KW-0507">mRNA processing</keyword>
<feature type="compositionally biased region" description="Basic and acidic residues" evidence="2">
    <location>
        <begin position="355"/>
        <end position="372"/>
    </location>
</feature>
<dbReference type="PANTHER" id="PTHR12460:SF23">
    <property type="entry name" value="ACTIN CYTOSKELETON-REGULATORY COMPLEX PROTEIN PAN1"/>
    <property type="match status" value="1"/>
</dbReference>
<evidence type="ECO:0000259" key="3">
    <source>
        <dbReference type="PROSITE" id="PS51391"/>
    </source>
</evidence>
<dbReference type="OrthoDB" id="10069473at2759"/>
<dbReference type="Gene3D" id="1.25.40.90">
    <property type="match status" value="1"/>
</dbReference>
<dbReference type="PANTHER" id="PTHR12460">
    <property type="entry name" value="CYCLIN-DEPENDENT KINASE INHIBITOR-RELATED PROTEIN"/>
    <property type="match status" value="1"/>
</dbReference>
<evidence type="ECO:0000256" key="1">
    <source>
        <dbReference type="ARBA" id="ARBA00022664"/>
    </source>
</evidence>
<feature type="region of interest" description="Disordered" evidence="2">
    <location>
        <begin position="259"/>
        <end position="289"/>
    </location>
</feature>
<dbReference type="CDD" id="cd16981">
    <property type="entry name" value="CID_RPRD_like"/>
    <property type="match status" value="1"/>
</dbReference>
<name>A0A8S0TRN4_OLEEU</name>
<dbReference type="PROSITE" id="PS51391">
    <property type="entry name" value="CID"/>
    <property type="match status" value="1"/>
</dbReference>
<dbReference type="FunFam" id="1.25.40.90:FF:000018">
    <property type="entry name" value="ENTH/VHS family protein isoform 1"/>
    <property type="match status" value="1"/>
</dbReference>
<feature type="region of interest" description="Disordered" evidence="2">
    <location>
        <begin position="396"/>
        <end position="448"/>
    </location>
</feature>
<dbReference type="GO" id="GO:0031124">
    <property type="term" value="P:mRNA 3'-end processing"/>
    <property type="evidence" value="ECO:0007669"/>
    <property type="project" value="TreeGrafter"/>
</dbReference>
<comment type="caution">
    <text evidence="4">The sequence shown here is derived from an EMBL/GenBank/DDBJ whole genome shotgun (WGS) entry which is preliminary data.</text>
</comment>
<dbReference type="Gramene" id="OE9A075248T1">
    <property type="protein sequence ID" value="OE9A075248C1"/>
    <property type="gene ID" value="OE9A075248"/>
</dbReference>
<feature type="region of interest" description="Disordered" evidence="2">
    <location>
        <begin position="354"/>
        <end position="375"/>
    </location>
</feature>
<dbReference type="InterPro" id="IPR008942">
    <property type="entry name" value="ENTH_VHS"/>
</dbReference>
<dbReference type="GO" id="GO:0000993">
    <property type="term" value="F:RNA polymerase II complex binding"/>
    <property type="evidence" value="ECO:0007669"/>
    <property type="project" value="TreeGrafter"/>
</dbReference>
<reference evidence="4 5" key="1">
    <citation type="submission" date="2019-12" db="EMBL/GenBank/DDBJ databases">
        <authorList>
            <person name="Alioto T."/>
            <person name="Alioto T."/>
            <person name="Gomez Garrido J."/>
        </authorList>
    </citation>
    <scope>NUCLEOTIDE SEQUENCE [LARGE SCALE GENOMIC DNA]</scope>
</reference>
<dbReference type="EMBL" id="CACTIH010007304">
    <property type="protein sequence ID" value="CAA3008716.1"/>
    <property type="molecule type" value="Genomic_DNA"/>
</dbReference>
<dbReference type="SUPFAM" id="SSF48464">
    <property type="entry name" value="ENTH/VHS domain"/>
    <property type="match status" value="1"/>
</dbReference>
<evidence type="ECO:0000313" key="4">
    <source>
        <dbReference type="EMBL" id="CAA3008716.1"/>
    </source>
</evidence>
<keyword evidence="5" id="KW-1185">Reference proteome</keyword>
<dbReference type="InterPro" id="IPR006569">
    <property type="entry name" value="CID_dom"/>
</dbReference>
<protein>
    <recommendedName>
        <fullName evidence="3">CID domain-containing protein</fullName>
    </recommendedName>
</protein>
<feature type="domain" description="CID" evidence="3">
    <location>
        <begin position="2"/>
        <end position="134"/>
    </location>
</feature>
<gene>
    <name evidence="4" type="ORF">OLEA9_A075248</name>
</gene>
<evidence type="ECO:0000313" key="5">
    <source>
        <dbReference type="Proteomes" id="UP000594638"/>
    </source>
</evidence>
<dbReference type="SMART" id="SM00582">
    <property type="entry name" value="RPR"/>
    <property type="match status" value="1"/>
</dbReference>
<evidence type="ECO:0000256" key="2">
    <source>
        <dbReference type="SAM" id="MobiDB-lite"/>
    </source>
</evidence>
<dbReference type="GO" id="GO:0005634">
    <property type="term" value="C:nucleus"/>
    <property type="evidence" value="ECO:0007669"/>
    <property type="project" value="UniProtKB-ARBA"/>
</dbReference>
<dbReference type="Pfam" id="PF04818">
    <property type="entry name" value="CID"/>
    <property type="match status" value="1"/>
</dbReference>